<organism evidence="2 3">
    <name type="scientific">Chloroflexus aurantiacus (strain ATCC 29366 / DSM 635 / J-10-fl)</name>
    <dbReference type="NCBI Taxonomy" id="324602"/>
    <lineage>
        <taxon>Bacteria</taxon>
        <taxon>Bacillati</taxon>
        <taxon>Chloroflexota</taxon>
        <taxon>Chloroflexia</taxon>
        <taxon>Chloroflexales</taxon>
        <taxon>Chloroflexineae</taxon>
        <taxon>Chloroflexaceae</taxon>
        <taxon>Chloroflexus</taxon>
    </lineage>
</organism>
<reference evidence="3" key="1">
    <citation type="journal article" date="2011" name="BMC Genomics">
        <title>Complete genome sequence of the filamentous anoxygenic phototrophic bacterium Chloroflexus aurantiacus.</title>
        <authorList>
            <person name="Tang K.H."/>
            <person name="Barry K."/>
            <person name="Chertkov O."/>
            <person name="Dalin E."/>
            <person name="Han C.S."/>
            <person name="Hauser L.J."/>
            <person name="Honchak B.M."/>
            <person name="Karbach L.E."/>
            <person name="Land M.L."/>
            <person name="Lapidus A."/>
            <person name="Larimer F.W."/>
            <person name="Mikhailova N."/>
            <person name="Pitluck S."/>
            <person name="Pierson B.K."/>
            <person name="Blankenship R.E."/>
        </authorList>
    </citation>
    <scope>NUCLEOTIDE SEQUENCE [LARGE SCALE GENOMIC DNA]</scope>
    <source>
        <strain evidence="3">ATCC 29366 / DSM 635 / J-10-fl</strain>
    </source>
</reference>
<dbReference type="Proteomes" id="UP000002008">
    <property type="component" value="Chromosome"/>
</dbReference>
<gene>
    <name evidence="2" type="ordered locus">Caur_3382</name>
</gene>
<evidence type="ECO:0008006" key="4">
    <source>
        <dbReference type="Google" id="ProtNLM"/>
    </source>
</evidence>
<dbReference type="InParanoid" id="A9WJV1"/>
<dbReference type="RefSeq" id="WP_012259220.1">
    <property type="nucleotide sequence ID" value="NC_010175.1"/>
</dbReference>
<keyword evidence="1" id="KW-1133">Transmembrane helix</keyword>
<feature type="transmembrane region" description="Helical" evidence="1">
    <location>
        <begin position="54"/>
        <end position="78"/>
    </location>
</feature>
<evidence type="ECO:0000313" key="2">
    <source>
        <dbReference type="EMBL" id="ABY36567.1"/>
    </source>
</evidence>
<dbReference type="SUPFAM" id="SSF52980">
    <property type="entry name" value="Restriction endonuclease-like"/>
    <property type="match status" value="1"/>
</dbReference>
<dbReference type="eggNOG" id="ENOG5031CDT">
    <property type="taxonomic scope" value="Bacteria"/>
</dbReference>
<keyword evidence="1" id="KW-0812">Transmembrane</keyword>
<sequence length="241" mass="27101">MNRRSWSEIFETINNPGVPVLFLLGTMIFAVLGNAFYDLLVTTIQGQTGSTGDVVYVIITVFAFLALLGIVIILWVWYNLRRRRRTRLSDTVKLTQTYPVLVLFVSANPRGSEWTAIQHHFRDSKLQQLWLIASAEAEKKAQQLREQVQQRYNQAVRISILSIASAHDIPQAYRVVTQIFELIVDQIDQAIVDITSGTKQMSAGAVLACREYGVPMQYVLGDLKGGKVDEGSEGELMKVLL</sequence>
<proteinExistence type="predicted"/>
<dbReference type="AlphaFoldDB" id="A9WJV1"/>
<feature type="transmembrane region" description="Helical" evidence="1">
    <location>
        <begin position="20"/>
        <end position="42"/>
    </location>
</feature>
<dbReference type="KEGG" id="cau:Caur_3382"/>
<dbReference type="STRING" id="324602.Caur_3382"/>
<dbReference type="Gene3D" id="3.40.50.10770">
    <property type="entry name" value="Hypothetical protein VC1899 like domain (Restriction endonuclease-like)"/>
    <property type="match status" value="1"/>
</dbReference>
<dbReference type="EMBL" id="CP000909">
    <property type="protein sequence ID" value="ABY36567.1"/>
    <property type="molecule type" value="Genomic_DNA"/>
</dbReference>
<keyword evidence="3" id="KW-1185">Reference proteome</keyword>
<dbReference type="InterPro" id="IPR011335">
    <property type="entry name" value="Restrct_endonuc-II-like"/>
</dbReference>
<keyword evidence="1" id="KW-0472">Membrane</keyword>
<evidence type="ECO:0000256" key="1">
    <source>
        <dbReference type="SAM" id="Phobius"/>
    </source>
</evidence>
<name>A9WJV1_CHLAA</name>
<dbReference type="HOGENOM" id="CLU_1150255_0_0_0"/>
<accession>A9WJV1</accession>
<dbReference type="PATRIC" id="fig|324602.8.peg.3804"/>
<dbReference type="EnsemblBacteria" id="ABY36567">
    <property type="protein sequence ID" value="ABY36567"/>
    <property type="gene ID" value="Caur_3382"/>
</dbReference>
<evidence type="ECO:0000313" key="3">
    <source>
        <dbReference type="Proteomes" id="UP000002008"/>
    </source>
</evidence>
<protein>
    <recommendedName>
        <fullName evidence="4">CRISPR-associated protein</fullName>
    </recommendedName>
</protein>